<organism evidence="1 2">
    <name type="scientific">Shouchella lonarensis</name>
    <dbReference type="NCBI Taxonomy" id="1464122"/>
    <lineage>
        <taxon>Bacteria</taxon>
        <taxon>Bacillati</taxon>
        <taxon>Bacillota</taxon>
        <taxon>Bacilli</taxon>
        <taxon>Bacillales</taxon>
        <taxon>Bacillaceae</taxon>
        <taxon>Shouchella</taxon>
    </lineage>
</organism>
<name>A0A1G6N2Y8_9BACI</name>
<gene>
    <name evidence="1" type="ORF">SAMN05421737_11168</name>
</gene>
<evidence type="ECO:0000313" key="2">
    <source>
        <dbReference type="Proteomes" id="UP000242662"/>
    </source>
</evidence>
<accession>A0A1G6N2Y8</accession>
<protein>
    <submittedName>
        <fullName evidence="1">Uncharacterized protein</fullName>
    </submittedName>
</protein>
<proteinExistence type="predicted"/>
<dbReference type="AlphaFoldDB" id="A0A1G6N2Y8"/>
<evidence type="ECO:0000313" key="1">
    <source>
        <dbReference type="EMBL" id="SDC61495.1"/>
    </source>
</evidence>
<keyword evidence="2" id="KW-1185">Reference proteome</keyword>
<reference evidence="2" key="1">
    <citation type="submission" date="2016-09" db="EMBL/GenBank/DDBJ databases">
        <authorList>
            <person name="Varghese N."/>
            <person name="Submissions S."/>
        </authorList>
    </citation>
    <scope>NUCLEOTIDE SEQUENCE [LARGE SCALE GENOMIC DNA]</scope>
    <source>
        <strain evidence="2">25nlg</strain>
    </source>
</reference>
<dbReference type="EMBL" id="FMYM01000011">
    <property type="protein sequence ID" value="SDC61495.1"/>
    <property type="molecule type" value="Genomic_DNA"/>
</dbReference>
<sequence>MNNMEYSKNQRKWLVYGHQESQFILKSNKFRTPRVDEISSDTPSFFLALTIA</sequence>
<dbReference type="Proteomes" id="UP000242662">
    <property type="component" value="Unassembled WGS sequence"/>
</dbReference>